<protein>
    <submittedName>
        <fullName evidence="3">Uncharacterized protein</fullName>
    </submittedName>
</protein>
<evidence type="ECO:0000313" key="2">
    <source>
        <dbReference type="EMBL" id="RMN74887.1"/>
    </source>
</evidence>
<keyword evidence="1" id="KW-0472">Membrane</keyword>
<proteinExistence type="predicted"/>
<name>A0A3M3PSC9_PSECA</name>
<gene>
    <name evidence="3" type="ORF">ALQ51_02785</name>
    <name evidence="2" type="ORF">ALQ53_103376</name>
</gene>
<evidence type="ECO:0000256" key="1">
    <source>
        <dbReference type="SAM" id="Phobius"/>
    </source>
</evidence>
<dbReference type="EMBL" id="RBPH01000295">
    <property type="protein sequence ID" value="RMN74887.1"/>
    <property type="molecule type" value="Genomic_DNA"/>
</dbReference>
<evidence type="ECO:0000313" key="4">
    <source>
        <dbReference type="Proteomes" id="UP000269335"/>
    </source>
</evidence>
<accession>A0A3M3PSC9</accession>
<sequence>MSFASMMTDKVDLLKKDGTRVEGLKASVQKNQIVTFDSSVLIEPGDLLIRKASNGAEDTFEVIDPVFHEQFGGIPANYQIDVKKLGVPEAKQQVHSIVYNVSGAGARVNHQSVDNSVNTITFDSQIQGSLKTIREEIDKSGLPDAEKESAIEVVEELQQQFESGKPRKTVVSALLGALPSIATITTAIGTIAAAV</sequence>
<evidence type="ECO:0000313" key="3">
    <source>
        <dbReference type="EMBL" id="RMN86493.1"/>
    </source>
</evidence>
<keyword evidence="1" id="KW-0812">Transmembrane</keyword>
<comment type="caution">
    <text evidence="3">The sequence shown here is derived from an EMBL/GenBank/DDBJ whole genome shotgun (WGS) entry which is preliminary data.</text>
</comment>
<dbReference type="Proteomes" id="UP000270524">
    <property type="component" value="Unassembled WGS sequence"/>
</dbReference>
<dbReference type="RefSeq" id="WP_007251343.1">
    <property type="nucleotide sequence ID" value="NZ_CP178532.1"/>
</dbReference>
<evidence type="ECO:0000313" key="5">
    <source>
        <dbReference type="Proteomes" id="UP000270524"/>
    </source>
</evidence>
<feature type="transmembrane region" description="Helical" evidence="1">
    <location>
        <begin position="170"/>
        <end position="194"/>
    </location>
</feature>
<reference evidence="4 5" key="1">
    <citation type="submission" date="2018-08" db="EMBL/GenBank/DDBJ databases">
        <title>Recombination of ecologically and evolutionarily significant loci maintains genetic cohesion in the Pseudomonas syringae species complex.</title>
        <authorList>
            <person name="Dillon M."/>
            <person name="Thakur S."/>
            <person name="Almeida R.N.D."/>
            <person name="Weir B.S."/>
            <person name="Guttman D.S."/>
        </authorList>
    </citation>
    <scope>NUCLEOTIDE SEQUENCE [LARGE SCALE GENOMIC DNA]</scope>
    <source>
        <strain evidence="2 4">ICMP 15201</strain>
        <strain evidence="3 5">ICMP 15203</strain>
    </source>
</reference>
<dbReference type="Proteomes" id="UP000269335">
    <property type="component" value="Unassembled WGS sequence"/>
</dbReference>
<keyword evidence="1" id="KW-1133">Transmembrane helix</keyword>
<dbReference type="AlphaFoldDB" id="A0A3M3PSC9"/>
<organism evidence="3 5">
    <name type="scientific">Pseudomonas cannabina</name>
    <dbReference type="NCBI Taxonomy" id="86840"/>
    <lineage>
        <taxon>Bacteria</taxon>
        <taxon>Pseudomonadati</taxon>
        <taxon>Pseudomonadota</taxon>
        <taxon>Gammaproteobacteria</taxon>
        <taxon>Pseudomonadales</taxon>
        <taxon>Pseudomonadaceae</taxon>
        <taxon>Pseudomonas</taxon>
    </lineage>
</organism>
<dbReference type="GeneID" id="64464584"/>
<dbReference type="EMBL" id="RBPJ01000355">
    <property type="protein sequence ID" value="RMN86493.1"/>
    <property type="molecule type" value="Genomic_DNA"/>
</dbReference>